<dbReference type="GO" id="GO:0016705">
    <property type="term" value="F:oxidoreductase activity, acting on paired donors, with incorporation or reduction of molecular oxygen"/>
    <property type="evidence" value="ECO:0007669"/>
    <property type="project" value="InterPro"/>
</dbReference>
<evidence type="ECO:0000256" key="4">
    <source>
        <dbReference type="ARBA" id="ARBA00022617"/>
    </source>
</evidence>
<dbReference type="OMA" id="RNTLGHE"/>
<dbReference type="CDD" id="cd11065">
    <property type="entry name" value="CYP64-like"/>
    <property type="match status" value="1"/>
</dbReference>
<dbReference type="InterPro" id="IPR017972">
    <property type="entry name" value="Cyt_P450_CS"/>
</dbReference>
<sequence length="485" mass="54677">MGIATITLLSWTCAGTLLIWIFTRGRHHLATRPPYPPGPPARGLLSGNASDLVLKFPWLAYMEWARKYGDLLHFRAYNQHIIVINSEKAATELLERRSAIYSSRPFVPMWDLMGVSYATGVRDYSPEWQSHRRIFQQILRQSAAARYQPTQTEKIRNMLHGMLTTPDEFRAHLNTASGAIIMSVMYGYDVAPVNDPFVALVEVTQVVFERGASLSWLVNSVPVLRHIPSWCPGAGFKRYATSVNSQVIEQLDRPFKYVLDKMAAGTVRHSVVSSLLDNCKSEKDLQMLREVAGTGYAAGVNTTASALLVFIVAMILNPGIQERAQHEIDSITGGDRLVEYSDHASLPYLEAILREVIRWRPITPLGLPHASNDEDVYRNCYIPKGSLVISNIWAMSRNSEKYKDPDTFNPDRFLDANGALTDDEVIYAFGFGRRICPGRHLAIASAWLMMATMLQIFDLRQRKDPSGKDIPLDVKWDDALVWYVD</sequence>
<keyword evidence="6 10" id="KW-0560">Oxidoreductase</keyword>
<dbReference type="PANTHER" id="PTHR46300">
    <property type="entry name" value="P450, PUTATIVE (EUROFUNG)-RELATED-RELATED"/>
    <property type="match status" value="1"/>
</dbReference>
<dbReference type="EMBL" id="KN817545">
    <property type="protein sequence ID" value="KJA23112.1"/>
    <property type="molecule type" value="Genomic_DNA"/>
</dbReference>
<keyword evidence="8 10" id="KW-0503">Monooxygenase</keyword>
<dbReference type="InterPro" id="IPR001128">
    <property type="entry name" value="Cyt_P450"/>
</dbReference>
<comment type="pathway">
    <text evidence="2">Secondary metabolite biosynthesis.</text>
</comment>
<dbReference type="PRINTS" id="PR00463">
    <property type="entry name" value="EP450I"/>
</dbReference>
<organism evidence="11 12">
    <name type="scientific">Hypholoma sublateritium (strain FD-334 SS-4)</name>
    <dbReference type="NCBI Taxonomy" id="945553"/>
    <lineage>
        <taxon>Eukaryota</taxon>
        <taxon>Fungi</taxon>
        <taxon>Dikarya</taxon>
        <taxon>Basidiomycota</taxon>
        <taxon>Agaricomycotina</taxon>
        <taxon>Agaricomycetes</taxon>
        <taxon>Agaricomycetidae</taxon>
        <taxon>Agaricales</taxon>
        <taxon>Agaricineae</taxon>
        <taxon>Strophariaceae</taxon>
        <taxon>Hypholoma</taxon>
    </lineage>
</organism>
<evidence type="ECO:0000313" key="11">
    <source>
        <dbReference type="EMBL" id="KJA23112.1"/>
    </source>
</evidence>
<dbReference type="Gene3D" id="1.10.630.10">
    <property type="entry name" value="Cytochrome P450"/>
    <property type="match status" value="1"/>
</dbReference>
<dbReference type="AlphaFoldDB" id="A0A0D2L7K6"/>
<dbReference type="OrthoDB" id="2789670at2759"/>
<dbReference type="PRINTS" id="PR00385">
    <property type="entry name" value="P450"/>
</dbReference>
<keyword evidence="4 9" id="KW-0349">Heme</keyword>
<dbReference type="PANTHER" id="PTHR46300:SF7">
    <property type="entry name" value="P450, PUTATIVE (EUROFUNG)-RELATED"/>
    <property type="match status" value="1"/>
</dbReference>
<dbReference type="STRING" id="945553.A0A0D2L7K6"/>
<accession>A0A0D2L7K6</accession>
<dbReference type="GO" id="GO:0004497">
    <property type="term" value="F:monooxygenase activity"/>
    <property type="evidence" value="ECO:0007669"/>
    <property type="project" value="UniProtKB-KW"/>
</dbReference>
<evidence type="ECO:0000256" key="7">
    <source>
        <dbReference type="ARBA" id="ARBA00023004"/>
    </source>
</evidence>
<comment type="cofactor">
    <cofactor evidence="1 9">
        <name>heme</name>
        <dbReference type="ChEBI" id="CHEBI:30413"/>
    </cofactor>
</comment>
<dbReference type="GO" id="GO:0005506">
    <property type="term" value="F:iron ion binding"/>
    <property type="evidence" value="ECO:0007669"/>
    <property type="project" value="InterPro"/>
</dbReference>
<reference evidence="12" key="1">
    <citation type="submission" date="2014-04" db="EMBL/GenBank/DDBJ databases">
        <title>Evolutionary Origins and Diversification of the Mycorrhizal Mutualists.</title>
        <authorList>
            <consortium name="DOE Joint Genome Institute"/>
            <consortium name="Mycorrhizal Genomics Consortium"/>
            <person name="Kohler A."/>
            <person name="Kuo A."/>
            <person name="Nagy L.G."/>
            <person name="Floudas D."/>
            <person name="Copeland A."/>
            <person name="Barry K.W."/>
            <person name="Cichocki N."/>
            <person name="Veneault-Fourrey C."/>
            <person name="LaButti K."/>
            <person name="Lindquist E.A."/>
            <person name="Lipzen A."/>
            <person name="Lundell T."/>
            <person name="Morin E."/>
            <person name="Murat C."/>
            <person name="Riley R."/>
            <person name="Ohm R."/>
            <person name="Sun H."/>
            <person name="Tunlid A."/>
            <person name="Henrissat B."/>
            <person name="Grigoriev I.V."/>
            <person name="Hibbett D.S."/>
            <person name="Martin F."/>
        </authorList>
    </citation>
    <scope>NUCLEOTIDE SEQUENCE [LARGE SCALE GENOMIC DNA]</scope>
    <source>
        <strain evidence="12">FD-334 SS-4</strain>
    </source>
</reference>
<dbReference type="InterPro" id="IPR050364">
    <property type="entry name" value="Cytochrome_P450_fung"/>
</dbReference>
<proteinExistence type="inferred from homology"/>
<evidence type="ECO:0000256" key="8">
    <source>
        <dbReference type="ARBA" id="ARBA00023033"/>
    </source>
</evidence>
<keyword evidence="12" id="KW-1185">Reference proteome</keyword>
<evidence type="ECO:0000256" key="2">
    <source>
        <dbReference type="ARBA" id="ARBA00005179"/>
    </source>
</evidence>
<dbReference type="InterPro" id="IPR002401">
    <property type="entry name" value="Cyt_P450_E_grp-I"/>
</dbReference>
<evidence type="ECO:0000256" key="1">
    <source>
        <dbReference type="ARBA" id="ARBA00001971"/>
    </source>
</evidence>
<evidence type="ECO:0000256" key="9">
    <source>
        <dbReference type="PIRSR" id="PIRSR602401-1"/>
    </source>
</evidence>
<dbReference type="Proteomes" id="UP000054270">
    <property type="component" value="Unassembled WGS sequence"/>
</dbReference>
<evidence type="ECO:0000256" key="3">
    <source>
        <dbReference type="ARBA" id="ARBA00010617"/>
    </source>
</evidence>
<evidence type="ECO:0000313" key="12">
    <source>
        <dbReference type="Proteomes" id="UP000054270"/>
    </source>
</evidence>
<keyword evidence="7 9" id="KW-0408">Iron</keyword>
<name>A0A0D2L7K6_HYPSF</name>
<feature type="binding site" description="axial binding residue" evidence="9">
    <location>
        <position position="436"/>
    </location>
    <ligand>
        <name>heme</name>
        <dbReference type="ChEBI" id="CHEBI:30413"/>
    </ligand>
    <ligandPart>
        <name>Fe</name>
        <dbReference type="ChEBI" id="CHEBI:18248"/>
    </ligandPart>
</feature>
<evidence type="ECO:0000256" key="6">
    <source>
        <dbReference type="ARBA" id="ARBA00023002"/>
    </source>
</evidence>
<dbReference type="SUPFAM" id="SSF48264">
    <property type="entry name" value="Cytochrome P450"/>
    <property type="match status" value="1"/>
</dbReference>
<dbReference type="InterPro" id="IPR036396">
    <property type="entry name" value="Cyt_P450_sf"/>
</dbReference>
<evidence type="ECO:0008006" key="13">
    <source>
        <dbReference type="Google" id="ProtNLM"/>
    </source>
</evidence>
<dbReference type="Pfam" id="PF00067">
    <property type="entry name" value="p450"/>
    <property type="match status" value="1"/>
</dbReference>
<evidence type="ECO:0000256" key="10">
    <source>
        <dbReference type="RuleBase" id="RU000461"/>
    </source>
</evidence>
<gene>
    <name evidence="11" type="ORF">HYPSUDRAFT_215385</name>
</gene>
<dbReference type="GO" id="GO:0020037">
    <property type="term" value="F:heme binding"/>
    <property type="evidence" value="ECO:0007669"/>
    <property type="project" value="InterPro"/>
</dbReference>
<dbReference type="PROSITE" id="PS00086">
    <property type="entry name" value="CYTOCHROME_P450"/>
    <property type="match status" value="1"/>
</dbReference>
<protein>
    <recommendedName>
        <fullName evidence="13">Cytochrome P450</fullName>
    </recommendedName>
</protein>
<evidence type="ECO:0000256" key="5">
    <source>
        <dbReference type="ARBA" id="ARBA00022723"/>
    </source>
</evidence>
<keyword evidence="5 9" id="KW-0479">Metal-binding</keyword>
<comment type="similarity">
    <text evidence="3 10">Belongs to the cytochrome P450 family.</text>
</comment>